<proteinExistence type="predicted"/>
<keyword evidence="1" id="KW-1133">Transmembrane helix</keyword>
<dbReference type="RefSeq" id="WP_155111477.1">
    <property type="nucleotide sequence ID" value="NZ_WMIB01000003.1"/>
</dbReference>
<evidence type="ECO:0000313" key="2">
    <source>
        <dbReference type="EMBL" id="MTH52947.1"/>
    </source>
</evidence>
<dbReference type="Proteomes" id="UP000434639">
    <property type="component" value="Unassembled WGS sequence"/>
</dbReference>
<feature type="transmembrane region" description="Helical" evidence="1">
    <location>
        <begin position="80"/>
        <end position="99"/>
    </location>
</feature>
<dbReference type="AlphaFoldDB" id="A0A7X2V3R0"/>
<protein>
    <recommendedName>
        <fullName evidence="4">DUF5668 domain-containing protein</fullName>
    </recommendedName>
</protein>
<name>A0A7X2V3R0_9BACI</name>
<evidence type="ECO:0008006" key="4">
    <source>
        <dbReference type="Google" id="ProtNLM"/>
    </source>
</evidence>
<comment type="caution">
    <text evidence="2">The sequence shown here is derived from an EMBL/GenBank/DDBJ whole genome shotgun (WGS) entry which is preliminary data.</text>
</comment>
<dbReference type="OrthoDB" id="2989824at2"/>
<feature type="transmembrane region" description="Helical" evidence="1">
    <location>
        <begin position="57"/>
        <end position="74"/>
    </location>
</feature>
<feature type="transmembrane region" description="Helical" evidence="1">
    <location>
        <begin position="7"/>
        <end position="29"/>
    </location>
</feature>
<accession>A0A7X2V3R0</accession>
<keyword evidence="1" id="KW-0812">Transmembrane</keyword>
<keyword evidence="3" id="KW-1185">Reference proteome</keyword>
<keyword evidence="1" id="KW-0472">Membrane</keyword>
<feature type="transmembrane region" description="Helical" evidence="1">
    <location>
        <begin position="106"/>
        <end position="123"/>
    </location>
</feature>
<gene>
    <name evidence="2" type="ORF">GKZ89_05950</name>
</gene>
<feature type="transmembrane region" description="Helical" evidence="1">
    <location>
        <begin position="143"/>
        <end position="158"/>
    </location>
</feature>
<evidence type="ECO:0000256" key="1">
    <source>
        <dbReference type="SAM" id="Phobius"/>
    </source>
</evidence>
<sequence length="160" mass="17434">MKQRSVLPAYFLTAIGIYFLLQKFNIAIFPGQESWQGLILLFGAVFILNSLIGKDDTYLVTGLILAGLGIHFLMSGKNPAWPGHPAGITIIIGASLLIASIKAKSGYAAGLTVLLAGLFLHYFRQITASFSQLDQGISSIENFWPFLFIAAGLLLLFRKK</sequence>
<organism evidence="2 3">
    <name type="scientific">Metabacillus mangrovi</name>
    <dbReference type="NCBI Taxonomy" id="1491830"/>
    <lineage>
        <taxon>Bacteria</taxon>
        <taxon>Bacillati</taxon>
        <taxon>Bacillota</taxon>
        <taxon>Bacilli</taxon>
        <taxon>Bacillales</taxon>
        <taxon>Bacillaceae</taxon>
        <taxon>Metabacillus</taxon>
    </lineage>
</organism>
<dbReference type="EMBL" id="WMIB01000003">
    <property type="protein sequence ID" value="MTH52947.1"/>
    <property type="molecule type" value="Genomic_DNA"/>
</dbReference>
<evidence type="ECO:0000313" key="3">
    <source>
        <dbReference type="Proteomes" id="UP000434639"/>
    </source>
</evidence>
<reference evidence="2 3" key="1">
    <citation type="journal article" date="2017" name="Int. J. Syst. Evol. Microbiol.">
        <title>Bacillus mangrovi sp. nov., isolated from a sediment sample from a mangrove forest.</title>
        <authorList>
            <person name="Gupta V."/>
            <person name="Singh P.K."/>
            <person name="Korpole S."/>
            <person name="Tanuku N.R.S."/>
            <person name="Pinnaka A.K."/>
        </authorList>
    </citation>
    <scope>NUCLEOTIDE SEQUENCE [LARGE SCALE GENOMIC DNA]</scope>
    <source>
        <strain evidence="2 3">KCTC 33872</strain>
    </source>
</reference>
<feature type="transmembrane region" description="Helical" evidence="1">
    <location>
        <begin position="35"/>
        <end position="52"/>
    </location>
</feature>